<dbReference type="Pfam" id="PF04012">
    <property type="entry name" value="PspA_IM30"/>
    <property type="match status" value="1"/>
</dbReference>
<keyword evidence="4" id="KW-1185">Reference proteome</keyword>
<evidence type="ECO:0000313" key="4">
    <source>
        <dbReference type="Proteomes" id="UP001501565"/>
    </source>
</evidence>
<comment type="caution">
    <text evidence="3">The sequence shown here is derived from an EMBL/GenBank/DDBJ whole genome shotgun (WGS) entry which is preliminary data.</text>
</comment>
<accession>A0ABP7MFC3</accession>
<keyword evidence="2" id="KW-0175">Coiled coil</keyword>
<protein>
    <submittedName>
        <fullName evidence="3">PspA/IM30 family protein</fullName>
    </submittedName>
</protein>
<sequence length="226" mass="25287">MNTMRKIYTAIRGSARENAESVIDANAIRIFEQEILDAEQAIMQSKQKLAYIMAERVQLERASQQLSEQIKSRESQTAKALKINDEPLANELAEDILNKEHEKSAQWTAIKNLTSREQALSQKIQQSAQQVLTFRRELGIAKANAYAQSASSQVGPQTSALETNLSDLKISLQRIQQKQQHLDDTTNALNSIEKAIGESSLDQKVEQAGLGARQAEIQSVLERVRE</sequence>
<name>A0ABP7MFC3_9GAMM</name>
<feature type="coiled-coil region" evidence="2">
    <location>
        <begin position="28"/>
        <end position="76"/>
    </location>
</feature>
<feature type="coiled-coil region" evidence="2">
    <location>
        <begin position="158"/>
        <end position="195"/>
    </location>
</feature>
<organism evidence="3 4">
    <name type="scientific">Litoribacillus peritrichatus</name>
    <dbReference type="NCBI Taxonomy" id="718191"/>
    <lineage>
        <taxon>Bacteria</taxon>
        <taxon>Pseudomonadati</taxon>
        <taxon>Pseudomonadota</taxon>
        <taxon>Gammaproteobacteria</taxon>
        <taxon>Oceanospirillales</taxon>
        <taxon>Oceanospirillaceae</taxon>
        <taxon>Litoribacillus</taxon>
    </lineage>
</organism>
<proteinExistence type="inferred from homology"/>
<dbReference type="RefSeq" id="WP_344797262.1">
    <property type="nucleotide sequence ID" value="NZ_BAABBN010000004.1"/>
</dbReference>
<dbReference type="InterPro" id="IPR007157">
    <property type="entry name" value="PspA_VIPP1"/>
</dbReference>
<evidence type="ECO:0000256" key="1">
    <source>
        <dbReference type="ARBA" id="ARBA00043985"/>
    </source>
</evidence>
<gene>
    <name evidence="3" type="ORF">GCM10022277_15930</name>
</gene>
<reference evidence="4" key="1">
    <citation type="journal article" date="2019" name="Int. J. Syst. Evol. Microbiol.">
        <title>The Global Catalogue of Microorganisms (GCM) 10K type strain sequencing project: providing services to taxonomists for standard genome sequencing and annotation.</title>
        <authorList>
            <consortium name="The Broad Institute Genomics Platform"/>
            <consortium name="The Broad Institute Genome Sequencing Center for Infectious Disease"/>
            <person name="Wu L."/>
            <person name="Ma J."/>
        </authorList>
    </citation>
    <scope>NUCLEOTIDE SEQUENCE [LARGE SCALE GENOMIC DNA]</scope>
    <source>
        <strain evidence="4">JCM 17551</strain>
    </source>
</reference>
<dbReference type="EMBL" id="BAABBN010000004">
    <property type="protein sequence ID" value="GAA3920988.1"/>
    <property type="molecule type" value="Genomic_DNA"/>
</dbReference>
<dbReference type="Proteomes" id="UP001501565">
    <property type="component" value="Unassembled WGS sequence"/>
</dbReference>
<evidence type="ECO:0000313" key="3">
    <source>
        <dbReference type="EMBL" id="GAA3920988.1"/>
    </source>
</evidence>
<evidence type="ECO:0000256" key="2">
    <source>
        <dbReference type="SAM" id="Coils"/>
    </source>
</evidence>
<comment type="similarity">
    <text evidence="1">Belongs to the PspA/Vipp/IM30 family.</text>
</comment>